<feature type="region of interest" description="Disordered" evidence="9">
    <location>
        <begin position="1"/>
        <end position="119"/>
    </location>
</feature>
<feature type="transmembrane region" description="Helical" evidence="10">
    <location>
        <begin position="459"/>
        <end position="481"/>
    </location>
</feature>
<dbReference type="OrthoDB" id="9986677at2759"/>
<evidence type="ECO:0000256" key="3">
    <source>
        <dbReference type="ARBA" id="ARBA00022448"/>
    </source>
</evidence>
<comment type="similarity">
    <text evidence="2">Belongs to the oligopeptide OPT transporter family.</text>
</comment>
<keyword evidence="12" id="KW-1185">Reference proteome</keyword>
<evidence type="ECO:0000256" key="7">
    <source>
        <dbReference type="ARBA" id="ARBA00022989"/>
    </source>
</evidence>
<evidence type="ECO:0000256" key="10">
    <source>
        <dbReference type="SAM" id="Phobius"/>
    </source>
</evidence>
<dbReference type="AlphaFoldDB" id="A0A165ZV55"/>
<dbReference type="InterPro" id="IPR004813">
    <property type="entry name" value="OPT"/>
</dbReference>
<feature type="transmembrane region" description="Helical" evidence="10">
    <location>
        <begin position="310"/>
        <end position="338"/>
    </location>
</feature>
<feature type="transmembrane region" description="Helical" evidence="10">
    <location>
        <begin position="246"/>
        <end position="264"/>
    </location>
</feature>
<feature type="transmembrane region" description="Helical" evidence="10">
    <location>
        <begin position="162"/>
        <end position="182"/>
    </location>
</feature>
<feature type="transmembrane region" description="Helical" evidence="10">
    <location>
        <begin position="738"/>
        <end position="755"/>
    </location>
</feature>
<feature type="transmembrane region" description="Helical" evidence="10">
    <location>
        <begin position="538"/>
        <end position="560"/>
    </location>
</feature>
<evidence type="ECO:0000313" key="11">
    <source>
        <dbReference type="EMBL" id="KZV85839.1"/>
    </source>
</evidence>
<dbReference type="GO" id="GO:0035673">
    <property type="term" value="F:oligopeptide transmembrane transporter activity"/>
    <property type="evidence" value="ECO:0007669"/>
    <property type="project" value="InterPro"/>
</dbReference>
<feature type="transmembrane region" description="Helical" evidence="10">
    <location>
        <begin position="385"/>
        <end position="404"/>
    </location>
</feature>
<keyword evidence="4 10" id="KW-0812">Transmembrane</keyword>
<evidence type="ECO:0000256" key="1">
    <source>
        <dbReference type="ARBA" id="ARBA00004141"/>
    </source>
</evidence>
<accession>A0A165ZV55</accession>
<organism evidence="11 12">
    <name type="scientific">Exidia glandulosa HHB12029</name>
    <dbReference type="NCBI Taxonomy" id="1314781"/>
    <lineage>
        <taxon>Eukaryota</taxon>
        <taxon>Fungi</taxon>
        <taxon>Dikarya</taxon>
        <taxon>Basidiomycota</taxon>
        <taxon>Agaricomycotina</taxon>
        <taxon>Agaricomycetes</taxon>
        <taxon>Auriculariales</taxon>
        <taxon>Exidiaceae</taxon>
        <taxon>Exidia</taxon>
    </lineage>
</organism>
<evidence type="ECO:0000256" key="6">
    <source>
        <dbReference type="ARBA" id="ARBA00022927"/>
    </source>
</evidence>
<keyword evidence="3" id="KW-0813">Transport</keyword>
<comment type="subcellular location">
    <subcellularLocation>
        <location evidence="1">Membrane</location>
        <topology evidence="1">Multi-pass membrane protein</topology>
    </subcellularLocation>
</comment>
<feature type="transmembrane region" description="Helical" evidence="10">
    <location>
        <begin position="358"/>
        <end position="378"/>
    </location>
</feature>
<protein>
    <submittedName>
        <fullName evidence="11">OPT-domain-containing protein</fullName>
    </submittedName>
</protein>
<evidence type="ECO:0000256" key="8">
    <source>
        <dbReference type="ARBA" id="ARBA00023136"/>
    </source>
</evidence>
<feature type="compositionally biased region" description="Acidic residues" evidence="9">
    <location>
        <begin position="103"/>
        <end position="112"/>
    </location>
</feature>
<dbReference type="GO" id="GO:0016020">
    <property type="term" value="C:membrane"/>
    <property type="evidence" value="ECO:0007669"/>
    <property type="project" value="UniProtKB-SubCell"/>
</dbReference>
<sequence>MSSLGHHTPTSATGFLAHQPNSRNLSARSDDSKWSGPVPVALPSPLRSRPGTDASDFDGEAASELPYSPSERKRHLSSDAGTSVVMYLDGGHGQDDAKKDIDAESDVDEDSPYPEVRVSVSNIDDPSMPCMTFRMWAIGMTLCLIGGAVNVFFNFRQPAPQVIPLVLLLISHPIGKFCAYALPLRTWRFPSNVPYYGGSEFSLNPGPFNVKEHVLIYIMANVSIMPPYALSAIVVAEAFYGMKLSFWFNLTLVLATQLTGFGLAGLCRRFLVWPASMIWPQNLVACTLLNTLHAEDESLVNGGGITRFKFFCYAFVATFAFMFLPGYLFTALSTFSWICWFTPNNRVVNQLFGVESGLGMGLLTFDWAQITWVGSPLMVPWWAEVHVMAGFVLFYWILCPIMYYTNVWELAHFPIFSSVPYDRFGDTYNVSRVLMPGEMRLNVTAYEEYSPLYMPAGWVITYLLAFAVSTCVVVHTALYHGEALVNGLKRMRVEKDDIHAKLMRNYPEVPDWWYLGFFVFFFCLAIIAVERWHTDVPVWALLLALLLPVIYILPGGFIFAMTGQPITLNLLAQIIPGTLLPGNLFANMVFKVYAIQTHVEAIGFVQDLKLGHYIKVPPRASFIVQSSATIIAAFVQVGVKQWMFANVEDICKPHQKDALTCPHTKVFFTASAIWGLIGPTRQFGKGSLYHPELYALVFGALIPLPFWLWQRKYPQSRVKLISMPIVLNGVSQIPPATGINYSSWFLVAFVFQYVVRRTRFAWWSKFNYVLSSALDSGTVVAIIAIFFCLQFPKGIKQPQWWGNNVYLNTRLRVRYLLTIIVTLPVSTLAAPRDIPLPSSFTWLLSNFPG</sequence>
<feature type="transmembrane region" description="Helical" evidence="10">
    <location>
        <begin position="767"/>
        <end position="792"/>
    </location>
</feature>
<evidence type="ECO:0000256" key="4">
    <source>
        <dbReference type="ARBA" id="ARBA00022692"/>
    </source>
</evidence>
<dbReference type="GO" id="GO:0015031">
    <property type="term" value="P:protein transport"/>
    <property type="evidence" value="ECO:0007669"/>
    <property type="project" value="UniProtKB-KW"/>
</dbReference>
<feature type="compositionally biased region" description="Polar residues" evidence="9">
    <location>
        <begin position="1"/>
        <end position="27"/>
    </location>
</feature>
<evidence type="ECO:0000256" key="5">
    <source>
        <dbReference type="ARBA" id="ARBA00022856"/>
    </source>
</evidence>
<dbReference type="NCBIfam" id="TIGR00727">
    <property type="entry name" value="ISP4_OPT"/>
    <property type="match status" value="1"/>
</dbReference>
<keyword evidence="7 10" id="KW-1133">Transmembrane helix</keyword>
<dbReference type="Pfam" id="PF03169">
    <property type="entry name" value="OPT"/>
    <property type="match status" value="1"/>
</dbReference>
<dbReference type="EMBL" id="KV426174">
    <property type="protein sequence ID" value="KZV85839.1"/>
    <property type="molecule type" value="Genomic_DNA"/>
</dbReference>
<keyword evidence="8 10" id="KW-0472">Membrane</keyword>
<evidence type="ECO:0000256" key="9">
    <source>
        <dbReference type="SAM" id="MobiDB-lite"/>
    </source>
</evidence>
<keyword evidence="5" id="KW-0571">Peptide transport</keyword>
<feature type="transmembrane region" description="Helical" evidence="10">
    <location>
        <begin position="135"/>
        <end position="155"/>
    </location>
</feature>
<feature type="transmembrane region" description="Helical" evidence="10">
    <location>
        <begin position="512"/>
        <end position="532"/>
    </location>
</feature>
<feature type="compositionally biased region" description="Basic and acidic residues" evidence="9">
    <location>
        <begin position="92"/>
        <end position="102"/>
    </location>
</feature>
<evidence type="ECO:0000256" key="2">
    <source>
        <dbReference type="ARBA" id="ARBA00008807"/>
    </source>
</evidence>
<gene>
    <name evidence="11" type="ORF">EXIGLDRAFT_753096</name>
</gene>
<keyword evidence="6" id="KW-0653">Protein transport</keyword>
<dbReference type="InterPro" id="IPR004648">
    <property type="entry name" value="Oligpept_transpt"/>
</dbReference>
<name>A0A165ZV55_EXIGL</name>
<dbReference type="NCBIfam" id="TIGR00728">
    <property type="entry name" value="OPT_sfam"/>
    <property type="match status" value="1"/>
</dbReference>
<proteinExistence type="inferred from homology"/>
<feature type="transmembrane region" description="Helical" evidence="10">
    <location>
        <begin position="214"/>
        <end position="239"/>
    </location>
</feature>
<feature type="transmembrane region" description="Helical" evidence="10">
    <location>
        <begin position="693"/>
        <end position="710"/>
    </location>
</feature>
<evidence type="ECO:0000313" key="12">
    <source>
        <dbReference type="Proteomes" id="UP000077266"/>
    </source>
</evidence>
<dbReference type="InParanoid" id="A0A165ZV55"/>
<dbReference type="PANTHER" id="PTHR22601">
    <property type="entry name" value="ISP4 LIKE PROTEIN"/>
    <property type="match status" value="1"/>
</dbReference>
<dbReference type="Proteomes" id="UP000077266">
    <property type="component" value="Unassembled WGS sequence"/>
</dbReference>
<reference evidence="11 12" key="1">
    <citation type="journal article" date="2016" name="Mol. Biol. Evol.">
        <title>Comparative Genomics of Early-Diverging Mushroom-Forming Fungi Provides Insights into the Origins of Lignocellulose Decay Capabilities.</title>
        <authorList>
            <person name="Nagy L.G."/>
            <person name="Riley R."/>
            <person name="Tritt A."/>
            <person name="Adam C."/>
            <person name="Daum C."/>
            <person name="Floudas D."/>
            <person name="Sun H."/>
            <person name="Yadav J.S."/>
            <person name="Pangilinan J."/>
            <person name="Larsson K.H."/>
            <person name="Matsuura K."/>
            <person name="Barry K."/>
            <person name="Labutti K."/>
            <person name="Kuo R."/>
            <person name="Ohm R.A."/>
            <person name="Bhattacharya S.S."/>
            <person name="Shirouzu T."/>
            <person name="Yoshinaga Y."/>
            <person name="Martin F.M."/>
            <person name="Grigoriev I.V."/>
            <person name="Hibbett D.S."/>
        </authorList>
    </citation>
    <scope>NUCLEOTIDE SEQUENCE [LARGE SCALE GENOMIC DNA]</scope>
    <source>
        <strain evidence="11 12">HHB12029</strain>
    </source>
</reference>